<protein>
    <submittedName>
        <fullName evidence="1">Uncharacterized protein</fullName>
    </submittedName>
</protein>
<proteinExistence type="predicted"/>
<dbReference type="AlphaFoldDB" id="A0A9K3GRY6"/>
<reference evidence="1 2" key="1">
    <citation type="journal article" date="2018" name="PLoS ONE">
        <title>The draft genome of Kipferlia bialata reveals reductive genome evolution in fornicate parasites.</title>
        <authorList>
            <person name="Tanifuji G."/>
            <person name="Takabayashi S."/>
            <person name="Kume K."/>
            <person name="Takagi M."/>
            <person name="Nakayama T."/>
            <person name="Kamikawa R."/>
            <person name="Inagaki Y."/>
            <person name="Hashimoto T."/>
        </authorList>
    </citation>
    <scope>NUCLEOTIDE SEQUENCE [LARGE SCALE GENOMIC DNA]</scope>
    <source>
        <strain evidence="1">NY0173</strain>
    </source>
</reference>
<keyword evidence="2" id="KW-1185">Reference proteome</keyword>
<name>A0A9K3GRY6_9EUKA</name>
<organism evidence="1 2">
    <name type="scientific">Kipferlia bialata</name>
    <dbReference type="NCBI Taxonomy" id="797122"/>
    <lineage>
        <taxon>Eukaryota</taxon>
        <taxon>Metamonada</taxon>
        <taxon>Carpediemonas-like organisms</taxon>
        <taxon>Kipferlia</taxon>
    </lineage>
</organism>
<accession>A0A9K3GRY6</accession>
<sequence>MRRKRGAGLGVQFRVVTLTRVLSGSLDPTNAAITTMIVPVSQAPDNWRPTRDALSFGSVVY</sequence>
<comment type="caution">
    <text evidence="1">The sequence shown here is derived from an EMBL/GenBank/DDBJ whole genome shotgun (WGS) entry which is preliminary data.</text>
</comment>
<gene>
    <name evidence="1" type="ORF">KIPB_015843</name>
</gene>
<feature type="non-terminal residue" evidence="1">
    <location>
        <position position="61"/>
    </location>
</feature>
<dbReference type="Proteomes" id="UP000265618">
    <property type="component" value="Unassembled WGS sequence"/>
</dbReference>
<evidence type="ECO:0000313" key="1">
    <source>
        <dbReference type="EMBL" id="GIQ92201.1"/>
    </source>
</evidence>
<evidence type="ECO:0000313" key="2">
    <source>
        <dbReference type="Proteomes" id="UP000265618"/>
    </source>
</evidence>
<dbReference type="EMBL" id="BDIP01009185">
    <property type="protein sequence ID" value="GIQ92201.1"/>
    <property type="molecule type" value="Genomic_DNA"/>
</dbReference>